<dbReference type="AlphaFoldDB" id="A0A9P0CEF6"/>
<proteinExistence type="predicted"/>
<evidence type="ECO:0000313" key="2">
    <source>
        <dbReference type="Proteomes" id="UP001152759"/>
    </source>
</evidence>
<dbReference type="KEGG" id="btab:109036846"/>
<organism evidence="1 2">
    <name type="scientific">Bemisia tabaci</name>
    <name type="common">Sweetpotato whitefly</name>
    <name type="synonym">Aleurodes tabaci</name>
    <dbReference type="NCBI Taxonomy" id="7038"/>
    <lineage>
        <taxon>Eukaryota</taxon>
        <taxon>Metazoa</taxon>
        <taxon>Ecdysozoa</taxon>
        <taxon>Arthropoda</taxon>
        <taxon>Hexapoda</taxon>
        <taxon>Insecta</taxon>
        <taxon>Pterygota</taxon>
        <taxon>Neoptera</taxon>
        <taxon>Paraneoptera</taxon>
        <taxon>Hemiptera</taxon>
        <taxon>Sternorrhyncha</taxon>
        <taxon>Aleyrodoidea</taxon>
        <taxon>Aleyrodidae</taxon>
        <taxon>Aleyrodinae</taxon>
        <taxon>Bemisia</taxon>
    </lineage>
</organism>
<accession>A0A9P0CEF6</accession>
<evidence type="ECO:0000313" key="1">
    <source>
        <dbReference type="EMBL" id="CAH0778514.1"/>
    </source>
</evidence>
<dbReference type="Proteomes" id="UP001152759">
    <property type="component" value="Chromosome 9"/>
</dbReference>
<protein>
    <recommendedName>
        <fullName evidence="3">BLUF domain-containing protein</fullName>
    </recommendedName>
</protein>
<dbReference type="Pfam" id="PF24787">
    <property type="entry name" value="TEX47"/>
    <property type="match status" value="1"/>
</dbReference>
<keyword evidence="2" id="KW-1185">Reference proteome</keyword>
<dbReference type="EMBL" id="OU963870">
    <property type="protein sequence ID" value="CAH0778514.1"/>
    <property type="molecule type" value="Genomic_DNA"/>
</dbReference>
<dbReference type="PANTHER" id="PTHR34035">
    <property type="entry name" value="TESTIS-EXPRESSED PROTEIN 47"/>
    <property type="match status" value="1"/>
</dbReference>
<sequence length="255" mass="28688">MLSLRHNVKATVSAPSLTSLFDVVVAKLKSMNQKTFLTRIVYAVRGEIRADDLIDELTSDIHSLGELGPLGLVTGVQLAFERHSIVMIEGPESTLLKHLGIYVNLEENEGVQLKTKILVSVDYIHQRFFNKWDYIRVPNQAWGEEKSSHQENNSEVDRVKKCVDLFLTFCEHLHQNALGTLKGTSLDIAHKVSPPMLTPQMLDSVLDSSVLPDIADLIQSYQQIPQTLLWRDNMQPLTSELVPEFILRGDICNAS</sequence>
<reference evidence="1" key="1">
    <citation type="submission" date="2021-12" db="EMBL/GenBank/DDBJ databases">
        <authorList>
            <person name="King R."/>
        </authorList>
    </citation>
    <scope>NUCLEOTIDE SEQUENCE</scope>
</reference>
<evidence type="ECO:0008006" key="3">
    <source>
        <dbReference type="Google" id="ProtNLM"/>
    </source>
</evidence>
<dbReference type="InterPro" id="IPR055308">
    <property type="entry name" value="TEX47-like"/>
</dbReference>
<dbReference type="PANTHER" id="PTHR34035:SF1">
    <property type="entry name" value="TESTIS-EXPRESSED PROTEIN 47"/>
    <property type="match status" value="1"/>
</dbReference>
<name>A0A9P0CEF6_BEMTA</name>
<gene>
    <name evidence="1" type="ORF">BEMITA_LOCUS14305</name>
</gene>